<keyword evidence="6" id="KW-0679">Respiratory chain</keyword>
<keyword evidence="10 15" id="KW-1133">Transmembrane helix</keyword>
<dbReference type="GO" id="GO:0022900">
    <property type="term" value="P:electron transport chain"/>
    <property type="evidence" value="ECO:0007669"/>
    <property type="project" value="InterPro"/>
</dbReference>
<accession>A0A226EZN2</accession>
<dbReference type="Pfam" id="PF08122">
    <property type="entry name" value="NDUF_B12"/>
    <property type="match status" value="1"/>
</dbReference>
<comment type="subcellular location">
    <subcellularLocation>
        <location evidence="2">Mitochondrion inner membrane</location>
        <topology evidence="2">Single-pass membrane protein</topology>
        <orientation evidence="2">Matrix side</orientation>
    </subcellularLocation>
</comment>
<evidence type="ECO:0000256" key="2">
    <source>
        <dbReference type="ARBA" id="ARBA00004298"/>
    </source>
</evidence>
<evidence type="ECO:0000256" key="8">
    <source>
        <dbReference type="ARBA" id="ARBA00022792"/>
    </source>
</evidence>
<evidence type="ECO:0000256" key="4">
    <source>
        <dbReference type="ARBA" id="ARBA00018680"/>
    </source>
</evidence>
<dbReference type="GO" id="GO:0032981">
    <property type="term" value="P:mitochondrial respiratory chain complex I assembly"/>
    <property type="evidence" value="ECO:0007669"/>
    <property type="project" value="TreeGrafter"/>
</dbReference>
<keyword evidence="16" id="KW-0830">Ubiquinone</keyword>
<dbReference type="OrthoDB" id="521512at2759"/>
<sequence>MGGGHGHDHHHHIKIPDYKIYKVEDVPELMAVRRVLATQGLKDPWLRNEVWKYTIKGRGTTRQIFRKLFGRGLLIGLVAGAVSSGLERAWMARKYPHHHDGHGEEGHAHH</sequence>
<evidence type="ECO:0000256" key="15">
    <source>
        <dbReference type="SAM" id="Phobius"/>
    </source>
</evidence>
<keyword evidence="17" id="KW-1185">Reference proteome</keyword>
<feature type="transmembrane region" description="Helical" evidence="15">
    <location>
        <begin position="68"/>
        <end position="86"/>
    </location>
</feature>
<dbReference type="OMA" id="EAWRYEP"/>
<evidence type="ECO:0000313" key="16">
    <source>
        <dbReference type="EMBL" id="OXA62331.1"/>
    </source>
</evidence>
<keyword evidence="5" id="KW-0813">Transport</keyword>
<keyword evidence="11" id="KW-0496">Mitochondrion</keyword>
<evidence type="ECO:0000256" key="10">
    <source>
        <dbReference type="ARBA" id="ARBA00022989"/>
    </source>
</evidence>
<evidence type="ECO:0000256" key="12">
    <source>
        <dbReference type="ARBA" id="ARBA00023136"/>
    </source>
</evidence>
<proteinExistence type="inferred from homology"/>
<dbReference type="PANTHER" id="PTHR15082">
    <property type="entry name" value="NADH-UBIQUINONE OXIDOREDUCTASE B12 SUBUNIT"/>
    <property type="match status" value="1"/>
</dbReference>
<keyword evidence="9" id="KW-0249">Electron transport</keyword>
<evidence type="ECO:0000256" key="5">
    <source>
        <dbReference type="ARBA" id="ARBA00022448"/>
    </source>
</evidence>
<name>A0A226EZN2_FOLCA</name>
<evidence type="ECO:0000256" key="13">
    <source>
        <dbReference type="ARBA" id="ARBA00030217"/>
    </source>
</evidence>
<comment type="function">
    <text evidence="1">Accessory subunit of the mitochondrial membrane respiratory chain NADH dehydrogenase (Complex I), that is believed not to be involved in catalysis. Complex I functions in the transfer of electrons from NADH to the respiratory chain. The immediate electron acceptor for the enzyme is believed to be ubiquinone.</text>
</comment>
<keyword evidence="8" id="KW-0999">Mitochondrion inner membrane</keyword>
<organism evidence="16 17">
    <name type="scientific">Folsomia candida</name>
    <name type="common">Springtail</name>
    <dbReference type="NCBI Taxonomy" id="158441"/>
    <lineage>
        <taxon>Eukaryota</taxon>
        <taxon>Metazoa</taxon>
        <taxon>Ecdysozoa</taxon>
        <taxon>Arthropoda</taxon>
        <taxon>Hexapoda</taxon>
        <taxon>Collembola</taxon>
        <taxon>Entomobryomorpha</taxon>
        <taxon>Isotomoidea</taxon>
        <taxon>Isotomidae</taxon>
        <taxon>Proisotominae</taxon>
        <taxon>Folsomia</taxon>
    </lineage>
</organism>
<evidence type="ECO:0000313" key="17">
    <source>
        <dbReference type="Proteomes" id="UP000198287"/>
    </source>
</evidence>
<dbReference type="InterPro" id="IPR012576">
    <property type="entry name" value="NDUFB3"/>
</dbReference>
<evidence type="ECO:0000256" key="9">
    <source>
        <dbReference type="ARBA" id="ARBA00022982"/>
    </source>
</evidence>
<dbReference type="AlphaFoldDB" id="A0A226EZN2"/>
<comment type="similarity">
    <text evidence="3">Belongs to the complex I NDUFB3 subunit family.</text>
</comment>
<keyword evidence="7 15" id="KW-0812">Transmembrane</keyword>
<dbReference type="PANTHER" id="PTHR15082:SF2">
    <property type="entry name" value="NADH DEHYDROGENASE [UBIQUINONE] 1 BETA SUBCOMPLEX SUBUNIT 3"/>
    <property type="match status" value="1"/>
</dbReference>
<dbReference type="EMBL" id="LNIX01000001">
    <property type="protein sequence ID" value="OXA62331.1"/>
    <property type="molecule type" value="Genomic_DNA"/>
</dbReference>
<evidence type="ECO:0000256" key="6">
    <source>
        <dbReference type="ARBA" id="ARBA00022660"/>
    </source>
</evidence>
<evidence type="ECO:0000256" key="1">
    <source>
        <dbReference type="ARBA" id="ARBA00003195"/>
    </source>
</evidence>
<protein>
    <recommendedName>
        <fullName evidence="4">NADH dehydrogenase [ubiquinone] 1 beta subcomplex subunit 3</fullName>
    </recommendedName>
    <alternativeName>
        <fullName evidence="13">Complex I-B12</fullName>
    </alternativeName>
    <alternativeName>
        <fullName evidence="14">NADH-ubiquinone oxidoreductase B12 subunit</fullName>
    </alternativeName>
</protein>
<dbReference type="GO" id="GO:0005743">
    <property type="term" value="C:mitochondrial inner membrane"/>
    <property type="evidence" value="ECO:0007669"/>
    <property type="project" value="UniProtKB-SubCell"/>
</dbReference>
<dbReference type="Proteomes" id="UP000198287">
    <property type="component" value="Unassembled WGS sequence"/>
</dbReference>
<evidence type="ECO:0000256" key="11">
    <source>
        <dbReference type="ARBA" id="ARBA00023128"/>
    </source>
</evidence>
<gene>
    <name evidence="16" type="ORF">Fcan01_02070</name>
</gene>
<evidence type="ECO:0000256" key="14">
    <source>
        <dbReference type="ARBA" id="ARBA00032688"/>
    </source>
</evidence>
<evidence type="ECO:0000256" key="7">
    <source>
        <dbReference type="ARBA" id="ARBA00022692"/>
    </source>
</evidence>
<reference evidence="16 17" key="1">
    <citation type="submission" date="2015-12" db="EMBL/GenBank/DDBJ databases">
        <title>The genome of Folsomia candida.</title>
        <authorList>
            <person name="Faddeeva A."/>
            <person name="Derks M.F."/>
            <person name="Anvar Y."/>
            <person name="Smit S."/>
            <person name="Van Straalen N."/>
            <person name="Roelofs D."/>
        </authorList>
    </citation>
    <scope>NUCLEOTIDE SEQUENCE [LARGE SCALE GENOMIC DNA]</scope>
    <source>
        <strain evidence="16 17">VU population</strain>
        <tissue evidence="16">Whole body</tissue>
    </source>
</reference>
<keyword evidence="12 15" id="KW-0472">Membrane</keyword>
<dbReference type="STRING" id="158441.A0A226EZN2"/>
<evidence type="ECO:0000256" key="3">
    <source>
        <dbReference type="ARBA" id="ARBA00005667"/>
    </source>
</evidence>
<comment type="caution">
    <text evidence="16">The sequence shown here is derived from an EMBL/GenBank/DDBJ whole genome shotgun (WGS) entry which is preliminary data.</text>
</comment>